<evidence type="ECO:0000259" key="5">
    <source>
        <dbReference type="PROSITE" id="PS50931"/>
    </source>
</evidence>
<keyword evidence="7" id="KW-1185">Reference proteome</keyword>
<keyword evidence="4" id="KW-0804">Transcription</keyword>
<reference evidence="7" key="1">
    <citation type="journal article" date="2019" name="Int. J. Syst. Evol. Microbiol.">
        <title>The Global Catalogue of Microorganisms (GCM) 10K type strain sequencing project: providing services to taxonomists for standard genome sequencing and annotation.</title>
        <authorList>
            <consortium name="The Broad Institute Genomics Platform"/>
            <consortium name="The Broad Institute Genome Sequencing Center for Infectious Disease"/>
            <person name="Wu L."/>
            <person name="Ma J."/>
        </authorList>
    </citation>
    <scope>NUCLEOTIDE SEQUENCE [LARGE SCALE GENOMIC DNA]</scope>
    <source>
        <strain evidence="7">JCM 4594</strain>
    </source>
</reference>
<comment type="caution">
    <text evidence="6">The sequence shown here is derived from an EMBL/GenBank/DDBJ whole genome shotgun (WGS) entry which is preliminary data.</text>
</comment>
<dbReference type="PRINTS" id="PR00039">
    <property type="entry name" value="HTHLYSR"/>
</dbReference>
<accession>A0ABQ2ZK32</accession>
<dbReference type="Pfam" id="PF03466">
    <property type="entry name" value="LysR_substrate"/>
    <property type="match status" value="1"/>
</dbReference>
<evidence type="ECO:0000256" key="2">
    <source>
        <dbReference type="ARBA" id="ARBA00023015"/>
    </source>
</evidence>
<keyword evidence="2" id="KW-0805">Transcription regulation</keyword>
<comment type="similarity">
    <text evidence="1">Belongs to the LysR transcriptional regulatory family.</text>
</comment>
<sequence length="294" mass="31308">MLVMEIHQLRYFAAIMDEGTFTAAAQRLHVSQSGISTQVAKLEAELGQQLLDRSGRQIRLTPAGEAVLPLAKNALATLEAIQHTAAEFGNAVRGRIRLGMIMGCSIPPFLDAVADLGRTHPGIELSLHEDHSDELQTRVLSSSLDLALIGYAGDVAPGLEVSVVLDEPITTLVPVGHPLDRAELRLADLRGHKILCLPPGTGIRSAYEDSCRRIGLDPRVDIDASSPATLLHLAERGAGVAVLSSSSTQGTGLRSIPLADAATHARLGLIARRGQHFPAVQLLRTKLLAALRPD</sequence>
<dbReference type="InterPro" id="IPR005119">
    <property type="entry name" value="LysR_subst-bd"/>
</dbReference>
<dbReference type="InterPro" id="IPR000847">
    <property type="entry name" value="LysR_HTH_N"/>
</dbReference>
<dbReference type="SUPFAM" id="SSF53850">
    <property type="entry name" value="Periplasmic binding protein-like II"/>
    <property type="match status" value="1"/>
</dbReference>
<dbReference type="PANTHER" id="PTHR30346:SF29">
    <property type="entry name" value="LYSR SUBSTRATE-BINDING"/>
    <property type="match status" value="1"/>
</dbReference>
<dbReference type="InterPro" id="IPR036390">
    <property type="entry name" value="WH_DNA-bd_sf"/>
</dbReference>
<dbReference type="Pfam" id="PF00126">
    <property type="entry name" value="HTH_1"/>
    <property type="match status" value="1"/>
</dbReference>
<evidence type="ECO:0000256" key="4">
    <source>
        <dbReference type="ARBA" id="ARBA00023163"/>
    </source>
</evidence>
<dbReference type="Proteomes" id="UP000600946">
    <property type="component" value="Unassembled WGS sequence"/>
</dbReference>
<evidence type="ECO:0000313" key="6">
    <source>
        <dbReference type="EMBL" id="GGY15533.1"/>
    </source>
</evidence>
<name>A0ABQ2ZK32_9ACTN</name>
<dbReference type="InterPro" id="IPR036388">
    <property type="entry name" value="WH-like_DNA-bd_sf"/>
</dbReference>
<dbReference type="SUPFAM" id="SSF46785">
    <property type="entry name" value="Winged helix' DNA-binding domain"/>
    <property type="match status" value="1"/>
</dbReference>
<protein>
    <submittedName>
        <fullName evidence="6">LysR family transcriptional regulator</fullName>
    </submittedName>
</protein>
<dbReference type="EMBL" id="BMUU01000001">
    <property type="protein sequence ID" value="GGY15533.1"/>
    <property type="molecule type" value="Genomic_DNA"/>
</dbReference>
<proteinExistence type="inferred from homology"/>
<evidence type="ECO:0000256" key="3">
    <source>
        <dbReference type="ARBA" id="ARBA00023125"/>
    </source>
</evidence>
<evidence type="ECO:0000256" key="1">
    <source>
        <dbReference type="ARBA" id="ARBA00009437"/>
    </source>
</evidence>
<dbReference type="Gene3D" id="3.40.190.10">
    <property type="entry name" value="Periplasmic binding protein-like II"/>
    <property type="match status" value="2"/>
</dbReference>
<keyword evidence="3" id="KW-0238">DNA-binding</keyword>
<feature type="domain" description="HTH lysR-type" evidence="5">
    <location>
        <begin position="4"/>
        <end position="61"/>
    </location>
</feature>
<dbReference type="PANTHER" id="PTHR30346">
    <property type="entry name" value="TRANSCRIPTIONAL DUAL REGULATOR HCAR-RELATED"/>
    <property type="match status" value="1"/>
</dbReference>
<evidence type="ECO:0000313" key="7">
    <source>
        <dbReference type="Proteomes" id="UP000600946"/>
    </source>
</evidence>
<dbReference type="PROSITE" id="PS50931">
    <property type="entry name" value="HTH_LYSR"/>
    <property type="match status" value="1"/>
</dbReference>
<organism evidence="6 7">
    <name type="scientific">Streptomyces xanthochromogenes</name>
    <dbReference type="NCBI Taxonomy" id="67384"/>
    <lineage>
        <taxon>Bacteria</taxon>
        <taxon>Bacillati</taxon>
        <taxon>Actinomycetota</taxon>
        <taxon>Actinomycetes</taxon>
        <taxon>Kitasatosporales</taxon>
        <taxon>Streptomycetaceae</taxon>
        <taxon>Streptomyces</taxon>
    </lineage>
</organism>
<dbReference type="Gene3D" id="1.10.10.10">
    <property type="entry name" value="Winged helix-like DNA-binding domain superfamily/Winged helix DNA-binding domain"/>
    <property type="match status" value="1"/>
</dbReference>
<gene>
    <name evidence="6" type="ORF">GCM10010326_04070</name>
</gene>